<feature type="domain" description="Glycosyl-hydrolase 97 catalytic" evidence="5">
    <location>
        <begin position="293"/>
        <end position="464"/>
    </location>
</feature>
<keyword evidence="3" id="KW-0106">Calcium</keyword>
<evidence type="ECO:0000256" key="1">
    <source>
        <dbReference type="ARBA" id="ARBA00001913"/>
    </source>
</evidence>
<dbReference type="InterPro" id="IPR017853">
    <property type="entry name" value="GH"/>
</dbReference>
<feature type="signal peptide" evidence="4">
    <location>
        <begin position="1"/>
        <end position="17"/>
    </location>
</feature>
<evidence type="ECO:0000313" key="8">
    <source>
        <dbReference type="EMBL" id="MBS2210988.1"/>
    </source>
</evidence>
<gene>
    <name evidence="8" type="ORF">KEM09_06230</name>
</gene>
<dbReference type="InterPro" id="IPR029483">
    <property type="entry name" value="GH97_C"/>
</dbReference>
<dbReference type="InterPro" id="IPR013785">
    <property type="entry name" value="Aldolase_TIM"/>
</dbReference>
<keyword evidence="8" id="KW-0378">Hydrolase</keyword>
<protein>
    <submittedName>
        <fullName evidence="8">Glycoside hydrolase family 97 protein</fullName>
    </submittedName>
</protein>
<dbReference type="Pfam" id="PF10566">
    <property type="entry name" value="Glyco_hydro_97"/>
    <property type="match status" value="1"/>
</dbReference>
<dbReference type="SUPFAM" id="SSF51445">
    <property type="entry name" value="(Trans)glycosidases"/>
    <property type="match status" value="1"/>
</dbReference>
<evidence type="ECO:0000313" key="9">
    <source>
        <dbReference type="Proteomes" id="UP000721861"/>
    </source>
</evidence>
<dbReference type="InterPro" id="IPR014718">
    <property type="entry name" value="GH-type_carb-bd"/>
</dbReference>
<reference evidence="8 9" key="1">
    <citation type="journal article" date="2014" name="Int. J. Syst. Evol. Microbiol.">
        <title>Carboxylicivirga gen. nov. in the family Marinilabiliaceae with two novel species, Carboxylicivirga mesophila sp. nov. and Carboxylicivirga taeanensis sp. nov., and reclassification of Cytophaga fermentans as Saccharicrinis fermentans gen. nov., comb. nov.</title>
        <authorList>
            <person name="Yang S.H."/>
            <person name="Seo H.S."/>
            <person name="Woo J.H."/>
            <person name="Oh H.M."/>
            <person name="Jang H."/>
            <person name="Lee J.H."/>
            <person name="Kim S.J."/>
            <person name="Kwon K.K."/>
        </authorList>
    </citation>
    <scope>NUCLEOTIDE SEQUENCE [LARGE SCALE GENOMIC DNA]</scope>
    <source>
        <strain evidence="8 9">JCM 18290</strain>
    </source>
</reference>
<evidence type="ECO:0000256" key="2">
    <source>
        <dbReference type="ARBA" id="ARBA00011245"/>
    </source>
</evidence>
<accession>A0ABS5K7L9</accession>
<sequence>MRTFFVMCLGLALILGAGSFIGSCSYQTTVKSISSPNGNVKVHFDIDSVGQPFYKVQFNGQSIIERSDLGFQLADGENLSSHFKMVDCQVNHFDEVWEAIWGPNQYVRNNFNEAVYALKNKAGVLKIVFRVYDDGLGFRYEAERAEEQPIIITEEKTGFKLPANSTCWWIPVDDDSYEKIYQHTLISNIDSVQTPLTLITPDSIYLSIHEAALVNFPSMTISHSDSGYLQSRLVPDTIGHVYKGADILISPWRTIQLGKQAVDLINSDLIVNLNEEAQGDFSWVNPIKYTGIWWEMHLGLKTWHGGERHGATTAHAKEMIDFAAANELQGLLIEGWNIGWDEWKNFDYCRPYADYNLEEVVSYARQNGIEIVMHNETAGYVNEYEQQIPEAFDYYQKLGIKYIKTGYVGPVKSGEPHHGQRMVNHYQYVLEEAAKRGICILGHEHIKPSGLNRTWPNLLAVESARGQEYNAPWAPVNNPTEHVTILPYTRLLAGSMDYTPGLFKLTYEHLGITDKRAYSTLAQQLALYVVCQSPAQMACDLPDNYIGHPAFEFIKNVPVNWSRSLALDGAIGEYLVMARKAKNSDCWYLGAITNDKKRTVTIDCSFLNADIDYKCVIYRDANKSDYQTEPHDFLIEEKAVNASTKMEVRLARGGGAAIEFIPDFTKMGALIE</sequence>
<organism evidence="8 9">
    <name type="scientific">Carboxylicivirga mesophila</name>
    <dbReference type="NCBI Taxonomy" id="1166478"/>
    <lineage>
        <taxon>Bacteria</taxon>
        <taxon>Pseudomonadati</taxon>
        <taxon>Bacteroidota</taxon>
        <taxon>Bacteroidia</taxon>
        <taxon>Marinilabiliales</taxon>
        <taxon>Marinilabiliaceae</taxon>
        <taxon>Carboxylicivirga</taxon>
    </lineage>
</organism>
<dbReference type="EMBL" id="JAGUCN010000005">
    <property type="protein sequence ID" value="MBS2210988.1"/>
    <property type="molecule type" value="Genomic_DNA"/>
</dbReference>
<proteinExistence type="predicted"/>
<keyword evidence="4" id="KW-0732">Signal</keyword>
<dbReference type="Pfam" id="PF14508">
    <property type="entry name" value="GH97_N"/>
    <property type="match status" value="1"/>
</dbReference>
<dbReference type="PANTHER" id="PTHR35803:SF1">
    <property type="entry name" value="GLUCAN 1,4-ALPHA-GLUCOSIDASE SUSB"/>
    <property type="match status" value="1"/>
</dbReference>
<dbReference type="PROSITE" id="PS51257">
    <property type="entry name" value="PROKAR_LIPOPROTEIN"/>
    <property type="match status" value="1"/>
</dbReference>
<dbReference type="Proteomes" id="UP000721861">
    <property type="component" value="Unassembled WGS sequence"/>
</dbReference>
<evidence type="ECO:0000256" key="3">
    <source>
        <dbReference type="ARBA" id="ARBA00022837"/>
    </source>
</evidence>
<dbReference type="PANTHER" id="PTHR35803">
    <property type="entry name" value="GLUCAN 1,4-ALPHA-GLUCOSIDASE SUSB-RELATED"/>
    <property type="match status" value="1"/>
</dbReference>
<evidence type="ECO:0000256" key="4">
    <source>
        <dbReference type="SAM" id="SignalP"/>
    </source>
</evidence>
<dbReference type="InterPro" id="IPR052720">
    <property type="entry name" value="Glycosyl_hydrolase_97"/>
</dbReference>
<dbReference type="Gene3D" id="3.20.20.70">
    <property type="entry name" value="Aldolase class I"/>
    <property type="match status" value="1"/>
</dbReference>
<keyword evidence="9" id="KW-1185">Reference proteome</keyword>
<dbReference type="InterPro" id="IPR019563">
    <property type="entry name" value="GH97_catalytic"/>
</dbReference>
<comment type="subunit">
    <text evidence="2">Monomer.</text>
</comment>
<comment type="cofactor">
    <cofactor evidence="1">
        <name>Ca(2+)</name>
        <dbReference type="ChEBI" id="CHEBI:29108"/>
    </cofactor>
</comment>
<comment type="caution">
    <text evidence="8">The sequence shown here is derived from an EMBL/GenBank/DDBJ whole genome shotgun (WGS) entry which is preliminary data.</text>
</comment>
<dbReference type="InterPro" id="IPR029486">
    <property type="entry name" value="GH97_N"/>
</dbReference>
<evidence type="ECO:0000259" key="7">
    <source>
        <dbReference type="Pfam" id="PF14509"/>
    </source>
</evidence>
<evidence type="ECO:0000259" key="6">
    <source>
        <dbReference type="Pfam" id="PF14508"/>
    </source>
</evidence>
<dbReference type="Gene3D" id="2.70.98.10">
    <property type="match status" value="1"/>
</dbReference>
<feature type="domain" description="Glycosyl-hydrolase 97 C-terminal oligomerisation" evidence="7">
    <location>
        <begin position="561"/>
        <end position="660"/>
    </location>
</feature>
<dbReference type="Pfam" id="PF14509">
    <property type="entry name" value="GH97_C"/>
    <property type="match status" value="1"/>
</dbReference>
<dbReference type="RefSeq" id="WP_212226813.1">
    <property type="nucleotide sequence ID" value="NZ_JAGUCN010000005.1"/>
</dbReference>
<feature type="chain" id="PRO_5045324201" evidence="4">
    <location>
        <begin position="18"/>
        <end position="672"/>
    </location>
</feature>
<evidence type="ECO:0000259" key="5">
    <source>
        <dbReference type="Pfam" id="PF10566"/>
    </source>
</evidence>
<feature type="domain" description="Glycosyl-hydrolase 97 N-terminal" evidence="6">
    <location>
        <begin position="33"/>
        <end position="275"/>
    </location>
</feature>
<dbReference type="GO" id="GO:0016787">
    <property type="term" value="F:hydrolase activity"/>
    <property type="evidence" value="ECO:0007669"/>
    <property type="project" value="UniProtKB-KW"/>
</dbReference>
<name>A0ABS5K7L9_9BACT</name>